<evidence type="ECO:0000313" key="5">
    <source>
        <dbReference type="EMBL" id="SEN96370.1"/>
    </source>
</evidence>
<keyword evidence="6" id="KW-1185">Reference proteome</keyword>
<evidence type="ECO:0000313" key="6">
    <source>
        <dbReference type="Proteomes" id="UP000199512"/>
    </source>
</evidence>
<dbReference type="EMBL" id="FODF01000045">
    <property type="protein sequence ID" value="SEN96370.1"/>
    <property type="molecule type" value="Genomic_DNA"/>
</dbReference>
<dbReference type="CDD" id="cd06529">
    <property type="entry name" value="S24_LexA-like"/>
    <property type="match status" value="1"/>
</dbReference>
<dbReference type="PROSITE" id="PS50943">
    <property type="entry name" value="HTH_CROC1"/>
    <property type="match status" value="1"/>
</dbReference>
<dbReference type="Proteomes" id="UP000199512">
    <property type="component" value="Unassembled WGS sequence"/>
</dbReference>
<dbReference type="InterPro" id="IPR010982">
    <property type="entry name" value="Lambda_DNA-bd_dom_sf"/>
</dbReference>
<name>A0A1H8KTX5_9FIRM</name>
<evidence type="ECO:0000256" key="1">
    <source>
        <dbReference type="ARBA" id="ARBA00023015"/>
    </source>
</evidence>
<dbReference type="OrthoDB" id="1747317at2"/>
<dbReference type="InterPro" id="IPR001387">
    <property type="entry name" value="Cro/C1-type_HTH"/>
</dbReference>
<protein>
    <submittedName>
        <fullName evidence="5">Peptidase S24-like</fullName>
    </submittedName>
</protein>
<dbReference type="SUPFAM" id="SSF51306">
    <property type="entry name" value="LexA/Signal peptidase"/>
    <property type="match status" value="1"/>
</dbReference>
<keyword evidence="1" id="KW-0805">Transcription regulation</keyword>
<dbReference type="CDD" id="cd00093">
    <property type="entry name" value="HTH_XRE"/>
    <property type="match status" value="1"/>
</dbReference>
<dbReference type="Gene3D" id="1.10.260.40">
    <property type="entry name" value="lambda repressor-like DNA-binding domains"/>
    <property type="match status" value="1"/>
</dbReference>
<reference evidence="5 6" key="1">
    <citation type="submission" date="2016-10" db="EMBL/GenBank/DDBJ databases">
        <authorList>
            <person name="de Groot N.N."/>
        </authorList>
    </citation>
    <scope>NUCLEOTIDE SEQUENCE [LARGE SCALE GENOMIC DNA]</scope>
    <source>
        <strain evidence="5 6">Calf135</strain>
    </source>
</reference>
<evidence type="ECO:0000259" key="4">
    <source>
        <dbReference type="PROSITE" id="PS50943"/>
    </source>
</evidence>
<dbReference type="InterPro" id="IPR036286">
    <property type="entry name" value="LexA/Signal_pep-like_sf"/>
</dbReference>
<organism evidence="5 6">
    <name type="scientific">Peptostreptococcus russellii</name>
    <dbReference type="NCBI Taxonomy" id="215200"/>
    <lineage>
        <taxon>Bacteria</taxon>
        <taxon>Bacillati</taxon>
        <taxon>Bacillota</taxon>
        <taxon>Clostridia</taxon>
        <taxon>Peptostreptococcales</taxon>
        <taxon>Peptostreptococcaceae</taxon>
        <taxon>Peptostreptococcus</taxon>
    </lineage>
</organism>
<dbReference type="GO" id="GO:0003677">
    <property type="term" value="F:DNA binding"/>
    <property type="evidence" value="ECO:0007669"/>
    <property type="project" value="UniProtKB-KW"/>
</dbReference>
<dbReference type="SUPFAM" id="SSF47413">
    <property type="entry name" value="lambda repressor-like DNA-binding domains"/>
    <property type="match status" value="1"/>
</dbReference>
<dbReference type="PANTHER" id="PTHR40661:SF3">
    <property type="entry name" value="FELS-1 PROPHAGE TRANSCRIPTIONAL REGULATOR"/>
    <property type="match status" value="1"/>
</dbReference>
<proteinExistence type="predicted"/>
<dbReference type="RefSeq" id="WP_091976244.1">
    <property type="nucleotide sequence ID" value="NZ_FODF01000045.1"/>
</dbReference>
<gene>
    <name evidence="5" type="ORF">SAMN05216454_1453</name>
</gene>
<dbReference type="InterPro" id="IPR015927">
    <property type="entry name" value="Peptidase_S24_S26A/B/C"/>
</dbReference>
<feature type="domain" description="HTH cro/C1-type" evidence="4">
    <location>
        <begin position="11"/>
        <end position="72"/>
    </location>
</feature>
<sequence>MDRIIRIGRIIKGYRLNLGITLEKLADNLNAIYPDEKFTKGKISKWERDSETPKVTSLKRLTDYYGTTIDQILTDAQTDFDYEQRLKEAKYKEKLIDTLQNLNYEFDKDAFRLEEFIVDGLKVINTELDTTYEVDPRELYDEMKETFSNIVELQAQSNLQIEFDEVRKTFEKLNTANSIVEKPYLYKVNVTEKVAAGRGHSYGNNETTPHYTDRADLHPYDLATLVKGDSMEPKYKDGDVVLLRQGYDNVNGDVYVIDYDGKLYIKKLYNDGDRFRMVSINRKYDNIIIDIPPENGKYFNIIGKVIDSFTPVKL</sequence>
<dbReference type="Gene3D" id="2.10.109.10">
    <property type="entry name" value="Umud Fragment, subunit A"/>
    <property type="match status" value="1"/>
</dbReference>
<dbReference type="Pfam" id="PF00717">
    <property type="entry name" value="Peptidase_S24"/>
    <property type="match status" value="1"/>
</dbReference>
<keyword evidence="2" id="KW-0238">DNA-binding</keyword>
<dbReference type="PANTHER" id="PTHR40661">
    <property type="match status" value="1"/>
</dbReference>
<keyword evidence="3" id="KW-0804">Transcription</keyword>
<evidence type="ECO:0000256" key="3">
    <source>
        <dbReference type="ARBA" id="ARBA00023163"/>
    </source>
</evidence>
<evidence type="ECO:0000256" key="2">
    <source>
        <dbReference type="ARBA" id="ARBA00023125"/>
    </source>
</evidence>
<dbReference type="STRING" id="215200.SAMN05216454_1453"/>
<accession>A0A1H8KTX5</accession>
<dbReference type="AlphaFoldDB" id="A0A1H8KTX5"/>
<dbReference type="InterPro" id="IPR039418">
    <property type="entry name" value="LexA-like"/>
</dbReference>